<protein>
    <submittedName>
        <fullName evidence="5">Uncharacterized protein</fullName>
    </submittedName>
</protein>
<sequence>MAAVAPTDLVSNFKASFRSRTESTSSHASQSSNASEVNRPTARRMGGVTTAIQRFEQDLEVSADAGKYDGTSRVSKKFVLGIFSGDEEGIQHMMKKDGTIVLTTELMTQLPMLHLAISKSDPIMIKELLGCGYYLEMKSLRSGDTPLHHAARLGKQSIVSLLLEAGACSSAQNYDGLTYEDLLEVDDWESHYQVRDDIVKTTPLDRRQSSDFLSTKSIGEKKNVQGRPGIGGKKGFFKRAFFANKKSGGA</sequence>
<dbReference type="InterPro" id="IPR002110">
    <property type="entry name" value="Ankyrin_rpt"/>
</dbReference>
<feature type="region of interest" description="Disordered" evidence="4">
    <location>
        <begin position="211"/>
        <end position="234"/>
    </location>
</feature>
<evidence type="ECO:0000313" key="6">
    <source>
        <dbReference type="Proteomes" id="UP000054560"/>
    </source>
</evidence>
<dbReference type="PROSITE" id="PS50297">
    <property type="entry name" value="ANK_REP_REGION"/>
    <property type="match status" value="1"/>
</dbReference>
<evidence type="ECO:0000256" key="4">
    <source>
        <dbReference type="SAM" id="MobiDB-lite"/>
    </source>
</evidence>
<dbReference type="RefSeq" id="XP_014152934.1">
    <property type="nucleotide sequence ID" value="XM_014297459.1"/>
</dbReference>
<proteinExistence type="predicted"/>
<evidence type="ECO:0000313" key="5">
    <source>
        <dbReference type="EMBL" id="KNC79032.1"/>
    </source>
</evidence>
<dbReference type="PANTHER" id="PTHR24201">
    <property type="entry name" value="ANK_REP_REGION DOMAIN-CONTAINING PROTEIN"/>
    <property type="match status" value="1"/>
</dbReference>
<dbReference type="GO" id="GO:0005634">
    <property type="term" value="C:nucleus"/>
    <property type="evidence" value="ECO:0007669"/>
    <property type="project" value="TreeGrafter"/>
</dbReference>
<evidence type="ECO:0000256" key="3">
    <source>
        <dbReference type="PROSITE-ProRule" id="PRU00023"/>
    </source>
</evidence>
<evidence type="ECO:0000256" key="2">
    <source>
        <dbReference type="ARBA" id="ARBA00023043"/>
    </source>
</evidence>
<dbReference type="PROSITE" id="PS50088">
    <property type="entry name" value="ANK_REPEAT"/>
    <property type="match status" value="1"/>
</dbReference>
<dbReference type="PANTHER" id="PTHR24201:SF16">
    <property type="entry name" value="ANKYRIN-1-LIKE-RELATED"/>
    <property type="match status" value="1"/>
</dbReference>
<dbReference type="GeneID" id="25909062"/>
<dbReference type="Proteomes" id="UP000054560">
    <property type="component" value="Unassembled WGS sequence"/>
</dbReference>
<feature type="region of interest" description="Disordered" evidence="4">
    <location>
        <begin position="17"/>
        <end position="43"/>
    </location>
</feature>
<dbReference type="InterPro" id="IPR036770">
    <property type="entry name" value="Ankyrin_rpt-contain_sf"/>
</dbReference>
<reference evidence="5 6" key="1">
    <citation type="submission" date="2011-02" db="EMBL/GenBank/DDBJ databases">
        <title>The Genome Sequence of Sphaeroforma arctica JP610.</title>
        <authorList>
            <consortium name="The Broad Institute Genome Sequencing Platform"/>
            <person name="Russ C."/>
            <person name="Cuomo C."/>
            <person name="Young S.K."/>
            <person name="Zeng Q."/>
            <person name="Gargeya S."/>
            <person name="Alvarado L."/>
            <person name="Berlin A."/>
            <person name="Chapman S.B."/>
            <person name="Chen Z."/>
            <person name="Freedman E."/>
            <person name="Gellesch M."/>
            <person name="Goldberg J."/>
            <person name="Griggs A."/>
            <person name="Gujja S."/>
            <person name="Heilman E."/>
            <person name="Heiman D."/>
            <person name="Howarth C."/>
            <person name="Mehta T."/>
            <person name="Neiman D."/>
            <person name="Pearson M."/>
            <person name="Roberts A."/>
            <person name="Saif S."/>
            <person name="Shea T."/>
            <person name="Shenoy N."/>
            <person name="Sisk P."/>
            <person name="Stolte C."/>
            <person name="Sykes S."/>
            <person name="White J."/>
            <person name="Yandava C."/>
            <person name="Burger G."/>
            <person name="Gray M.W."/>
            <person name="Holland P.W.H."/>
            <person name="King N."/>
            <person name="Lang F.B.F."/>
            <person name="Roger A.J."/>
            <person name="Ruiz-Trillo I."/>
            <person name="Haas B."/>
            <person name="Nusbaum C."/>
            <person name="Birren B."/>
        </authorList>
    </citation>
    <scope>NUCLEOTIDE SEQUENCE [LARGE SCALE GENOMIC DNA]</scope>
    <source>
        <strain evidence="5 6">JP610</strain>
    </source>
</reference>
<evidence type="ECO:0000256" key="1">
    <source>
        <dbReference type="ARBA" id="ARBA00022737"/>
    </source>
</evidence>
<accession>A0A0L0FQH7</accession>
<dbReference type="SMART" id="SM00248">
    <property type="entry name" value="ANK"/>
    <property type="match status" value="2"/>
</dbReference>
<organism evidence="5 6">
    <name type="scientific">Sphaeroforma arctica JP610</name>
    <dbReference type="NCBI Taxonomy" id="667725"/>
    <lineage>
        <taxon>Eukaryota</taxon>
        <taxon>Ichthyosporea</taxon>
        <taxon>Ichthyophonida</taxon>
        <taxon>Sphaeroforma</taxon>
    </lineage>
</organism>
<dbReference type="AlphaFoldDB" id="A0A0L0FQH7"/>
<dbReference type="SUPFAM" id="SSF48403">
    <property type="entry name" value="Ankyrin repeat"/>
    <property type="match status" value="1"/>
</dbReference>
<dbReference type="EMBL" id="KQ242378">
    <property type="protein sequence ID" value="KNC79032.1"/>
    <property type="molecule type" value="Genomic_DNA"/>
</dbReference>
<dbReference type="InterPro" id="IPR050776">
    <property type="entry name" value="Ank_Repeat/CDKN_Inhibitor"/>
</dbReference>
<keyword evidence="6" id="KW-1185">Reference proteome</keyword>
<keyword evidence="2 3" id="KW-0040">ANK repeat</keyword>
<feature type="compositionally biased region" description="Low complexity" evidence="4">
    <location>
        <begin position="22"/>
        <end position="36"/>
    </location>
</feature>
<dbReference type="OrthoDB" id="2157354at2759"/>
<feature type="repeat" description="ANK" evidence="3">
    <location>
        <begin position="142"/>
        <end position="174"/>
    </location>
</feature>
<keyword evidence="1" id="KW-0677">Repeat</keyword>
<gene>
    <name evidence="5" type="ORF">SARC_08558</name>
</gene>
<dbReference type="Gene3D" id="1.25.40.20">
    <property type="entry name" value="Ankyrin repeat-containing domain"/>
    <property type="match status" value="1"/>
</dbReference>
<dbReference type="Pfam" id="PF12796">
    <property type="entry name" value="Ank_2"/>
    <property type="match status" value="1"/>
</dbReference>
<name>A0A0L0FQH7_9EUKA</name>